<comment type="caution">
    <text evidence="1">The sequence shown here is derived from an EMBL/GenBank/DDBJ whole genome shotgun (WGS) entry which is preliminary data.</text>
</comment>
<evidence type="ECO:0000313" key="1">
    <source>
        <dbReference type="EMBL" id="KAH3845013.1"/>
    </source>
</evidence>
<dbReference type="EMBL" id="JAIWYP010000003">
    <property type="protein sequence ID" value="KAH3845013.1"/>
    <property type="molecule type" value="Genomic_DNA"/>
</dbReference>
<protein>
    <submittedName>
        <fullName evidence="1">Uncharacterized protein</fullName>
    </submittedName>
</protein>
<proteinExistence type="predicted"/>
<sequence length="147" mass="16971">MNVYAIDLLKTIIVGLNKITPVGKRKFPVSKHSTVVARLSYSLGKHNSPVGTHTKYTHIVHRPVRKSYEGDYLQHCSWQRAHCRLRRKIRSEARLLNLTFSVPVGHRLDSEDLKRQEAERNPMDTGYSRVHQTTFVEKDTYACGQRS</sequence>
<dbReference type="Proteomes" id="UP000828390">
    <property type="component" value="Unassembled WGS sequence"/>
</dbReference>
<accession>A0A9D4KSP9</accession>
<keyword evidence="2" id="KW-1185">Reference proteome</keyword>
<reference evidence="1" key="1">
    <citation type="journal article" date="2019" name="bioRxiv">
        <title>The Genome of the Zebra Mussel, Dreissena polymorpha: A Resource for Invasive Species Research.</title>
        <authorList>
            <person name="McCartney M.A."/>
            <person name="Auch B."/>
            <person name="Kono T."/>
            <person name="Mallez S."/>
            <person name="Zhang Y."/>
            <person name="Obille A."/>
            <person name="Becker A."/>
            <person name="Abrahante J.E."/>
            <person name="Garbe J."/>
            <person name="Badalamenti J.P."/>
            <person name="Herman A."/>
            <person name="Mangelson H."/>
            <person name="Liachko I."/>
            <person name="Sullivan S."/>
            <person name="Sone E.D."/>
            <person name="Koren S."/>
            <person name="Silverstein K.A.T."/>
            <person name="Beckman K.B."/>
            <person name="Gohl D.M."/>
        </authorList>
    </citation>
    <scope>NUCLEOTIDE SEQUENCE</scope>
    <source>
        <strain evidence="1">Duluth1</strain>
        <tissue evidence="1">Whole animal</tissue>
    </source>
</reference>
<gene>
    <name evidence="1" type="ORF">DPMN_087282</name>
</gene>
<reference evidence="1" key="2">
    <citation type="submission" date="2020-11" db="EMBL/GenBank/DDBJ databases">
        <authorList>
            <person name="McCartney M.A."/>
            <person name="Auch B."/>
            <person name="Kono T."/>
            <person name="Mallez S."/>
            <person name="Becker A."/>
            <person name="Gohl D.M."/>
            <person name="Silverstein K.A.T."/>
            <person name="Koren S."/>
            <person name="Bechman K.B."/>
            <person name="Herman A."/>
            <person name="Abrahante J.E."/>
            <person name="Garbe J."/>
        </authorList>
    </citation>
    <scope>NUCLEOTIDE SEQUENCE</scope>
    <source>
        <strain evidence="1">Duluth1</strain>
        <tissue evidence="1">Whole animal</tissue>
    </source>
</reference>
<name>A0A9D4KSP9_DREPO</name>
<evidence type="ECO:0000313" key="2">
    <source>
        <dbReference type="Proteomes" id="UP000828390"/>
    </source>
</evidence>
<organism evidence="1 2">
    <name type="scientific">Dreissena polymorpha</name>
    <name type="common">Zebra mussel</name>
    <name type="synonym">Mytilus polymorpha</name>
    <dbReference type="NCBI Taxonomy" id="45954"/>
    <lineage>
        <taxon>Eukaryota</taxon>
        <taxon>Metazoa</taxon>
        <taxon>Spiralia</taxon>
        <taxon>Lophotrochozoa</taxon>
        <taxon>Mollusca</taxon>
        <taxon>Bivalvia</taxon>
        <taxon>Autobranchia</taxon>
        <taxon>Heteroconchia</taxon>
        <taxon>Euheterodonta</taxon>
        <taxon>Imparidentia</taxon>
        <taxon>Neoheterodontei</taxon>
        <taxon>Myida</taxon>
        <taxon>Dreissenoidea</taxon>
        <taxon>Dreissenidae</taxon>
        <taxon>Dreissena</taxon>
    </lineage>
</organism>
<dbReference type="AlphaFoldDB" id="A0A9D4KSP9"/>